<dbReference type="RefSeq" id="WP_066497867.1">
    <property type="nucleotide sequence ID" value="NZ_BJMO01000113.1"/>
</dbReference>
<evidence type="ECO:0000313" key="3">
    <source>
        <dbReference type="EMBL" id="AMM32786.1"/>
    </source>
</evidence>
<evidence type="ECO:0000256" key="1">
    <source>
        <dbReference type="SAM" id="Coils"/>
    </source>
</evidence>
<accession>A0A127A0Z2</accession>
<organism evidence="3 4">
    <name type="scientific">Sinomonas atrocyanea</name>
    <dbReference type="NCBI Taxonomy" id="37927"/>
    <lineage>
        <taxon>Bacteria</taxon>
        <taxon>Bacillati</taxon>
        <taxon>Actinomycetota</taxon>
        <taxon>Actinomycetes</taxon>
        <taxon>Micrococcales</taxon>
        <taxon>Micrococcaceae</taxon>
        <taxon>Sinomonas</taxon>
    </lineage>
</organism>
<name>A0A127A0Z2_9MICC</name>
<keyword evidence="1" id="KW-0175">Coiled coil</keyword>
<evidence type="ECO:0000256" key="2">
    <source>
        <dbReference type="SAM" id="MobiDB-lite"/>
    </source>
</evidence>
<reference evidence="3 4" key="1">
    <citation type="submission" date="2016-02" db="EMBL/GenBank/DDBJ databases">
        <title>Complete genome of Sinomonas atrocyanea KCTC 3377.</title>
        <authorList>
            <person name="Kim K.M."/>
        </authorList>
    </citation>
    <scope>NUCLEOTIDE SEQUENCE [LARGE SCALE GENOMIC DNA]</scope>
    <source>
        <strain evidence="3 4">KCTC 3377</strain>
    </source>
</reference>
<protein>
    <submittedName>
        <fullName evidence="3">Uncharacterized protein</fullName>
    </submittedName>
</protein>
<dbReference type="STRING" id="37927.SA2016_2116"/>
<dbReference type="Proteomes" id="UP000070134">
    <property type="component" value="Chromosome"/>
</dbReference>
<sequence length="198" mass="21101">MREKTEAPRPRNAPESAGRYRYRSGPAQRGQGCSSAPTERLLRALAAHKQRLVHVRARIRALTAQRNVSLAQAVASGLRISAAAGILGESVPGIRRIALAVDDPPSAVLSRDEHVHALQAVRTQLEAAASAKETVERELRLLVAQAYALGFTDEAQLAALAGLPAESVRRSLRCRRRAGDDMASGGPDRASDSGQEGS</sequence>
<gene>
    <name evidence="3" type="ORF">SA2016_2116</name>
</gene>
<feature type="coiled-coil region" evidence="1">
    <location>
        <begin position="118"/>
        <end position="145"/>
    </location>
</feature>
<keyword evidence="4" id="KW-1185">Reference proteome</keyword>
<feature type="region of interest" description="Disordered" evidence="2">
    <location>
        <begin position="174"/>
        <end position="198"/>
    </location>
</feature>
<proteinExistence type="predicted"/>
<feature type="region of interest" description="Disordered" evidence="2">
    <location>
        <begin position="1"/>
        <end position="35"/>
    </location>
</feature>
<dbReference type="KEGG" id="satk:SA2016_2116"/>
<evidence type="ECO:0000313" key="4">
    <source>
        <dbReference type="Proteomes" id="UP000070134"/>
    </source>
</evidence>
<dbReference type="AlphaFoldDB" id="A0A127A0Z2"/>
<dbReference type="EMBL" id="CP014518">
    <property type="protein sequence ID" value="AMM32786.1"/>
    <property type="molecule type" value="Genomic_DNA"/>
</dbReference>